<dbReference type="Gene3D" id="3.30.460.40">
    <property type="match status" value="1"/>
</dbReference>
<protein>
    <submittedName>
        <fullName evidence="1">Putative nucleotidyltransferase</fullName>
    </submittedName>
</protein>
<name>A0A7W9WA47_ARMRO</name>
<dbReference type="AlphaFoldDB" id="A0A7W9WA47"/>
<keyword evidence="1" id="KW-0808">Transferase</keyword>
<keyword evidence="2" id="KW-1185">Reference proteome</keyword>
<dbReference type="SUPFAM" id="SSF81301">
    <property type="entry name" value="Nucleotidyltransferase"/>
    <property type="match status" value="1"/>
</dbReference>
<sequence length="167" mass="18552">MPEIDPRFVEAIERLHKAQVQFVVVGGIALNLHGGAHLTKDIDFSFAPEDGNRERLAVTMNEMHAKPLGWPSYNPFSVTASQLSRVRFLNLKTDLGAIDLLPLPSGIDSFDGLWERANVMDLGGFSIRVASIDDLIAMKKAAGRPKDERHLMELYALKKIIAEEEEA</sequence>
<dbReference type="InterPro" id="IPR043519">
    <property type="entry name" value="NT_sf"/>
</dbReference>
<evidence type="ECO:0000313" key="1">
    <source>
        <dbReference type="EMBL" id="MBB6053222.1"/>
    </source>
</evidence>
<accession>A0A7W9WA47</accession>
<reference evidence="1 2" key="1">
    <citation type="submission" date="2020-08" db="EMBL/GenBank/DDBJ databases">
        <title>Genomic Encyclopedia of Type Strains, Phase IV (KMG-IV): sequencing the most valuable type-strain genomes for metagenomic binning, comparative biology and taxonomic classification.</title>
        <authorList>
            <person name="Goeker M."/>
        </authorList>
    </citation>
    <scope>NUCLEOTIDE SEQUENCE [LARGE SCALE GENOMIC DNA]</scope>
    <source>
        <strain evidence="1 2">DSM 23562</strain>
    </source>
</reference>
<proteinExistence type="predicted"/>
<comment type="caution">
    <text evidence="1">The sequence shown here is derived from an EMBL/GenBank/DDBJ whole genome shotgun (WGS) entry which is preliminary data.</text>
</comment>
<dbReference type="GO" id="GO:0016740">
    <property type="term" value="F:transferase activity"/>
    <property type="evidence" value="ECO:0007669"/>
    <property type="project" value="UniProtKB-KW"/>
</dbReference>
<dbReference type="RefSeq" id="WP_184203322.1">
    <property type="nucleotide sequence ID" value="NZ_JACHGW010000006.1"/>
</dbReference>
<dbReference type="InterPro" id="IPR014942">
    <property type="entry name" value="AbiEii"/>
</dbReference>
<dbReference type="EMBL" id="JACHGW010000006">
    <property type="protein sequence ID" value="MBB6053222.1"/>
    <property type="molecule type" value="Genomic_DNA"/>
</dbReference>
<gene>
    <name evidence="1" type="ORF">HNQ39_005056</name>
</gene>
<dbReference type="Proteomes" id="UP000520814">
    <property type="component" value="Unassembled WGS sequence"/>
</dbReference>
<evidence type="ECO:0000313" key="2">
    <source>
        <dbReference type="Proteomes" id="UP000520814"/>
    </source>
</evidence>
<dbReference type="Pfam" id="PF08843">
    <property type="entry name" value="AbiEii"/>
    <property type="match status" value="1"/>
</dbReference>
<organism evidence="1 2">
    <name type="scientific">Armatimonas rosea</name>
    <dbReference type="NCBI Taxonomy" id="685828"/>
    <lineage>
        <taxon>Bacteria</taxon>
        <taxon>Bacillati</taxon>
        <taxon>Armatimonadota</taxon>
        <taxon>Armatimonadia</taxon>
        <taxon>Armatimonadales</taxon>
        <taxon>Armatimonadaceae</taxon>
        <taxon>Armatimonas</taxon>
    </lineage>
</organism>